<accession>A0A953LAR4</accession>
<organism evidence="1 2">
    <name type="scientific">Membranihabitans marinus</name>
    <dbReference type="NCBI Taxonomy" id="1227546"/>
    <lineage>
        <taxon>Bacteria</taxon>
        <taxon>Pseudomonadati</taxon>
        <taxon>Bacteroidota</taxon>
        <taxon>Saprospiria</taxon>
        <taxon>Saprospirales</taxon>
        <taxon>Saprospiraceae</taxon>
        <taxon>Membranihabitans</taxon>
    </lineage>
</organism>
<dbReference type="Proteomes" id="UP000753961">
    <property type="component" value="Unassembled WGS sequence"/>
</dbReference>
<proteinExistence type="predicted"/>
<dbReference type="EMBL" id="JAHVHU010000027">
    <property type="protein sequence ID" value="MBY5960240.1"/>
    <property type="molecule type" value="Genomic_DNA"/>
</dbReference>
<comment type="caution">
    <text evidence="1">The sequence shown here is derived from an EMBL/GenBank/DDBJ whole genome shotgun (WGS) entry which is preliminary data.</text>
</comment>
<keyword evidence="2" id="KW-1185">Reference proteome</keyword>
<evidence type="ECO:0000313" key="1">
    <source>
        <dbReference type="EMBL" id="MBY5960240.1"/>
    </source>
</evidence>
<name>A0A953LAR4_9BACT</name>
<sequence>MRKLIYSIGVTMFLAFLTFHVTTSLTNPFYGVSVEALAQGSGSGGSSDGCFGITCRTPCERDHSKPPEKYKKEITSVKKCCSYTYHYYDENGVLVEETVTKFHQDRVCIDSYMLEYCFECKEGGNG</sequence>
<dbReference type="AlphaFoldDB" id="A0A953LAR4"/>
<evidence type="ECO:0000313" key="2">
    <source>
        <dbReference type="Proteomes" id="UP000753961"/>
    </source>
</evidence>
<protein>
    <submittedName>
        <fullName evidence="1">Uncharacterized protein</fullName>
    </submittedName>
</protein>
<dbReference type="RefSeq" id="WP_222581790.1">
    <property type="nucleotide sequence ID" value="NZ_JAHVHU010000027.1"/>
</dbReference>
<gene>
    <name evidence="1" type="ORF">KUV50_18965</name>
</gene>
<reference evidence="1" key="1">
    <citation type="submission" date="2021-06" db="EMBL/GenBank/DDBJ databases">
        <title>44 bacteria genomes isolated from Dapeng, Shenzhen.</title>
        <authorList>
            <person name="Zheng W."/>
            <person name="Yu S."/>
            <person name="Huang Y."/>
        </authorList>
    </citation>
    <scope>NUCLEOTIDE SEQUENCE</scope>
    <source>
        <strain evidence="1">DP5N28-2</strain>
    </source>
</reference>